<evidence type="ECO:0000313" key="1">
    <source>
        <dbReference type="EMBL" id="KAG7442216.1"/>
    </source>
</evidence>
<comment type="caution">
    <text evidence="1">The sequence shown here is derived from an EMBL/GenBank/DDBJ whole genome shotgun (WGS) entry which is preliminary data.</text>
</comment>
<reference evidence="1" key="1">
    <citation type="submission" date="2020-11" db="EMBL/GenBank/DDBJ databases">
        <title>Adaptations for nitrogen fixation in a non-lichenized fungal sporocarp promotes dispersal by wood-feeding termites.</title>
        <authorList>
            <consortium name="DOE Joint Genome Institute"/>
            <person name="Koch R.A."/>
            <person name="Yoon G."/>
            <person name="Arayal U."/>
            <person name="Lail K."/>
            <person name="Amirebrahimi M."/>
            <person name="Labutti K."/>
            <person name="Lipzen A."/>
            <person name="Riley R."/>
            <person name="Barry K."/>
            <person name="Henrissat B."/>
            <person name="Grigoriev I.V."/>
            <person name="Herr J.R."/>
            <person name="Aime M.C."/>
        </authorList>
    </citation>
    <scope>NUCLEOTIDE SEQUENCE</scope>
    <source>
        <strain evidence="1">MCA 3950</strain>
    </source>
</reference>
<sequence>MGSSLPCLSTTAQKTLLAGLLGGSACQCDYYYYNFTKTRAMSFATAPSKLQKVCTPLFMRIGRSRPPKPHRHPHLSTT</sequence>
<evidence type="ECO:0000313" key="2">
    <source>
        <dbReference type="Proteomes" id="UP000812287"/>
    </source>
</evidence>
<organism evidence="1 2">
    <name type="scientific">Guyanagaster necrorhizus</name>
    <dbReference type="NCBI Taxonomy" id="856835"/>
    <lineage>
        <taxon>Eukaryota</taxon>
        <taxon>Fungi</taxon>
        <taxon>Dikarya</taxon>
        <taxon>Basidiomycota</taxon>
        <taxon>Agaricomycotina</taxon>
        <taxon>Agaricomycetes</taxon>
        <taxon>Agaricomycetidae</taxon>
        <taxon>Agaricales</taxon>
        <taxon>Marasmiineae</taxon>
        <taxon>Physalacriaceae</taxon>
        <taxon>Guyanagaster</taxon>
    </lineage>
</organism>
<gene>
    <name evidence="1" type="ORF">BT62DRAFT_936327</name>
</gene>
<accession>A0A9P7VJD4</accession>
<protein>
    <submittedName>
        <fullName evidence="1">Uncharacterized protein</fullName>
    </submittedName>
</protein>
<name>A0A9P7VJD4_9AGAR</name>
<dbReference type="RefSeq" id="XP_043035716.1">
    <property type="nucleotide sequence ID" value="XM_043187108.1"/>
</dbReference>
<keyword evidence="2" id="KW-1185">Reference proteome</keyword>
<dbReference type="AlphaFoldDB" id="A0A9P7VJD4"/>
<dbReference type="GeneID" id="66109405"/>
<proteinExistence type="predicted"/>
<dbReference type="EMBL" id="MU250553">
    <property type="protein sequence ID" value="KAG7442216.1"/>
    <property type="molecule type" value="Genomic_DNA"/>
</dbReference>
<dbReference type="Proteomes" id="UP000812287">
    <property type="component" value="Unassembled WGS sequence"/>
</dbReference>